<dbReference type="ExpressionAtlas" id="A0A2K3DUY5">
    <property type="expression patterns" value="baseline and differential"/>
</dbReference>
<feature type="transmembrane region" description="Helical" evidence="2">
    <location>
        <begin position="103"/>
        <end position="126"/>
    </location>
</feature>
<evidence type="ECO:0000256" key="3">
    <source>
        <dbReference type="SAM" id="SignalP"/>
    </source>
</evidence>
<evidence type="ECO:0000313" key="5">
    <source>
        <dbReference type="Proteomes" id="UP000006906"/>
    </source>
</evidence>
<dbReference type="OrthoDB" id="548244at2759"/>
<keyword evidence="5" id="KW-1185">Reference proteome</keyword>
<evidence type="ECO:0000256" key="2">
    <source>
        <dbReference type="SAM" id="Phobius"/>
    </source>
</evidence>
<feature type="transmembrane region" description="Helical" evidence="2">
    <location>
        <begin position="849"/>
        <end position="874"/>
    </location>
</feature>
<reference evidence="4 5" key="1">
    <citation type="journal article" date="2007" name="Science">
        <title>The Chlamydomonas genome reveals the evolution of key animal and plant functions.</title>
        <authorList>
            <person name="Merchant S.S."/>
            <person name="Prochnik S.E."/>
            <person name="Vallon O."/>
            <person name="Harris E.H."/>
            <person name="Karpowicz S.J."/>
            <person name="Witman G.B."/>
            <person name="Terry A."/>
            <person name="Salamov A."/>
            <person name="Fritz-Laylin L.K."/>
            <person name="Marechal-Drouard L."/>
            <person name="Marshall W.F."/>
            <person name="Qu L.H."/>
            <person name="Nelson D.R."/>
            <person name="Sanderfoot A.A."/>
            <person name="Spalding M.H."/>
            <person name="Kapitonov V.V."/>
            <person name="Ren Q."/>
            <person name="Ferris P."/>
            <person name="Lindquist E."/>
            <person name="Shapiro H."/>
            <person name="Lucas S.M."/>
            <person name="Grimwood J."/>
            <person name="Schmutz J."/>
            <person name="Cardol P."/>
            <person name="Cerutti H."/>
            <person name="Chanfreau G."/>
            <person name="Chen C.L."/>
            <person name="Cognat V."/>
            <person name="Croft M.T."/>
            <person name="Dent R."/>
            <person name="Dutcher S."/>
            <person name="Fernandez E."/>
            <person name="Fukuzawa H."/>
            <person name="Gonzalez-Ballester D."/>
            <person name="Gonzalez-Halphen D."/>
            <person name="Hallmann A."/>
            <person name="Hanikenne M."/>
            <person name="Hippler M."/>
            <person name="Inwood W."/>
            <person name="Jabbari K."/>
            <person name="Kalanon M."/>
            <person name="Kuras R."/>
            <person name="Lefebvre P.A."/>
            <person name="Lemaire S.D."/>
            <person name="Lobanov A.V."/>
            <person name="Lohr M."/>
            <person name="Manuell A."/>
            <person name="Meier I."/>
            <person name="Mets L."/>
            <person name="Mittag M."/>
            <person name="Mittelmeier T."/>
            <person name="Moroney J.V."/>
            <person name="Moseley J."/>
            <person name="Napoli C."/>
            <person name="Nedelcu A.M."/>
            <person name="Niyogi K."/>
            <person name="Novoselov S.V."/>
            <person name="Paulsen I.T."/>
            <person name="Pazour G."/>
            <person name="Purton S."/>
            <person name="Ral J.P."/>
            <person name="Riano-Pachon D.M."/>
            <person name="Riekhof W."/>
            <person name="Rymarquis L."/>
            <person name="Schroda M."/>
            <person name="Stern D."/>
            <person name="Umen J."/>
            <person name="Willows R."/>
            <person name="Wilson N."/>
            <person name="Zimmer S.L."/>
            <person name="Allmer J."/>
            <person name="Balk J."/>
            <person name="Bisova K."/>
            <person name="Chen C.J."/>
            <person name="Elias M."/>
            <person name="Gendler K."/>
            <person name="Hauser C."/>
            <person name="Lamb M.R."/>
            <person name="Ledford H."/>
            <person name="Long J.C."/>
            <person name="Minagawa J."/>
            <person name="Page M.D."/>
            <person name="Pan J."/>
            <person name="Pootakham W."/>
            <person name="Roje S."/>
            <person name="Rose A."/>
            <person name="Stahlberg E."/>
            <person name="Terauchi A.M."/>
            <person name="Yang P."/>
            <person name="Ball S."/>
            <person name="Bowler C."/>
            <person name="Dieckmann C.L."/>
            <person name="Gladyshev V.N."/>
            <person name="Green P."/>
            <person name="Jorgensen R."/>
            <person name="Mayfield S."/>
            <person name="Mueller-Roeber B."/>
            <person name="Rajamani S."/>
            <person name="Sayre R.T."/>
            <person name="Brokstein P."/>
            <person name="Dubchak I."/>
            <person name="Goodstein D."/>
            <person name="Hornick L."/>
            <person name="Huang Y.W."/>
            <person name="Jhaveri J."/>
            <person name="Luo Y."/>
            <person name="Martinez D."/>
            <person name="Ngau W.C."/>
            <person name="Otillar B."/>
            <person name="Poliakov A."/>
            <person name="Porter A."/>
            <person name="Szajkowski L."/>
            <person name="Werner G."/>
            <person name="Zhou K."/>
            <person name="Grigoriev I.V."/>
            <person name="Rokhsar D.S."/>
            <person name="Grossman A.R."/>
        </authorList>
    </citation>
    <scope>NUCLEOTIDE SEQUENCE [LARGE SCALE GENOMIC DNA]</scope>
    <source>
        <strain evidence="5">CC-503</strain>
    </source>
</reference>
<proteinExistence type="predicted"/>
<protein>
    <submittedName>
        <fullName evidence="4">Uncharacterized protein</fullName>
    </submittedName>
</protein>
<dbReference type="Gramene" id="PNW84361">
    <property type="protein sequence ID" value="PNW84361"/>
    <property type="gene ID" value="CHLRE_04g232402v5"/>
</dbReference>
<dbReference type="InParanoid" id="A0A2K3DUY5"/>
<feature type="transmembrane region" description="Helical" evidence="2">
    <location>
        <begin position="160"/>
        <end position="179"/>
    </location>
</feature>
<evidence type="ECO:0000256" key="1">
    <source>
        <dbReference type="SAM" id="MobiDB-lite"/>
    </source>
</evidence>
<dbReference type="GeneID" id="5729229"/>
<feature type="signal peptide" evidence="3">
    <location>
        <begin position="1"/>
        <end position="26"/>
    </location>
</feature>
<sequence>MQRQNPLRLCLALALALYTGTQVVDAAILKARAQVTQKSLSIVLRGGKELSIYPPVNRTAVDTCPDAAWKKFKLHKSPPDYDPLNWTSTEWQDYLRDYCLPTAGLSICFFLIGLIMMVVLTMWRLVQWCAGCGGCRRTCSVGAETPDWLGDRKHAWVKGWIYLLCGGVLAMVVWGMLALDAQLIDAFWRAVRRILDTGDNITSQMEAVQFTLNTSLPAAVNNVSSTLSDTINSANLTHLVESSLVFAKTSLPSSSALALNSSALQARVADVVNATTTLAAQLNTGGSSGGSGRHLLAASSSSSDYATLGSLLAALASGLPALAAANTTTADMAQRLRNLQAAAADVSAQLSAGSTPTPDSLAALQAALTGSSSSGGGVGAPVGGGWAAQLAAVVEGARAYEAAGGGGGGGGGSGLFNATEALAQEVVKGSQGLLSGSDLVQSLSARVADFRARVCASPLSDIRSLLTSFQALVNNTVDASTWTVKVRGKNTPFLALVDSLEGDVVDFFARAACGSSGGNSSSSSSSGSGSSSSGSGSGGRRQLLAGADWSLDGFIASIANGSATAASLNATAAVFAAAAAAAEQAAAAGPSSSAASAAVSGSLTPALAAAAAPLADLSSVLAAYVAGSASSSQLQAALSAASAPLANATSTFGGPGAAVDPAGSLQAAANSLLSASSSLSAASSSLSAALASSGTGLAALRVQAGAVGAAAAAYSDLVDGKVRQQDVRVSLVMSYYFYNTPSMADLNTTDKTAPVKTLIEAAFDVSYDDIMAQASTVNTTLLQTLEQDYDLKGATLSAVRSAVALVFGPDTGLLANITNILSLLHYDSINPLYVSAKDLFCCAAGTFAFNQWCAMTAAAALTFAALVAAAYLLARMDMIGLRAGCCSCCTCACYRPADKNKQREEEAVDMAAAAALAKKGTAAQEAQEAQEAQLRAAAKYGAGPQHGLLAAAPVGAAAAAPSGGPDALPTGFMTAAGGAAAFAALAEAPAQQGVVAGYPYHQPATYTAPYPPPPMGK</sequence>
<keyword evidence="2" id="KW-1133">Transmembrane helix</keyword>
<keyword evidence="2" id="KW-0812">Transmembrane</keyword>
<organism evidence="4 5">
    <name type="scientific">Chlamydomonas reinhardtii</name>
    <name type="common">Chlamydomonas smithii</name>
    <dbReference type="NCBI Taxonomy" id="3055"/>
    <lineage>
        <taxon>Eukaryota</taxon>
        <taxon>Viridiplantae</taxon>
        <taxon>Chlorophyta</taxon>
        <taxon>core chlorophytes</taxon>
        <taxon>Chlorophyceae</taxon>
        <taxon>CS clade</taxon>
        <taxon>Chlamydomonadales</taxon>
        <taxon>Chlamydomonadaceae</taxon>
        <taxon>Chlamydomonas</taxon>
    </lineage>
</organism>
<dbReference type="AlphaFoldDB" id="A0A2K3DUY5"/>
<feature type="compositionally biased region" description="Low complexity" evidence="1">
    <location>
        <begin position="518"/>
        <end position="534"/>
    </location>
</feature>
<dbReference type="Proteomes" id="UP000006906">
    <property type="component" value="Chromosome 4"/>
</dbReference>
<accession>A0A2K3DUY5</accession>
<feature type="region of interest" description="Disordered" evidence="1">
    <location>
        <begin position="515"/>
        <end position="539"/>
    </location>
</feature>
<feature type="chain" id="PRO_5014353129" evidence="3">
    <location>
        <begin position="27"/>
        <end position="1017"/>
    </location>
</feature>
<dbReference type="RefSeq" id="XP_042925469.1">
    <property type="nucleotide sequence ID" value="XM_043062117.1"/>
</dbReference>
<keyword evidence="2" id="KW-0472">Membrane</keyword>
<keyword evidence="3" id="KW-0732">Signal</keyword>
<gene>
    <name evidence="4" type="ORF">CHLRE_04g232402v5</name>
</gene>
<evidence type="ECO:0000313" key="4">
    <source>
        <dbReference type="EMBL" id="PNW84361.1"/>
    </source>
</evidence>
<name>A0A2K3DUY5_CHLRE</name>
<dbReference type="EMBL" id="CM008965">
    <property type="protein sequence ID" value="PNW84361.1"/>
    <property type="molecule type" value="Genomic_DNA"/>
</dbReference>
<dbReference type="KEGG" id="cre:CHLRE_04g232402v5"/>